<feature type="transmembrane region" description="Helical" evidence="1">
    <location>
        <begin position="144"/>
        <end position="162"/>
    </location>
</feature>
<feature type="transmembrane region" description="Helical" evidence="1">
    <location>
        <begin position="37"/>
        <end position="57"/>
    </location>
</feature>
<reference evidence="2 3" key="1">
    <citation type="submission" date="2023-04" db="EMBL/GenBank/DDBJ databases">
        <title>Fusibacter bizertensis strain WBS, isolated from littoral bottom sediments of the Arctic seas - biochemical and genomic analysis.</title>
        <authorList>
            <person name="Brioukhanov A.L."/>
        </authorList>
    </citation>
    <scope>NUCLEOTIDE SEQUENCE [LARGE SCALE GENOMIC DNA]</scope>
    <source>
        <strain evidence="2 3">WBS</strain>
    </source>
</reference>
<dbReference type="RefSeq" id="WP_281094028.1">
    <property type="nucleotide sequence ID" value="NZ_JARYZI010000004.1"/>
</dbReference>
<dbReference type="PANTHER" id="PTHR41309">
    <property type="entry name" value="MEMBRANE PROTEIN-RELATED"/>
    <property type="match status" value="1"/>
</dbReference>
<proteinExistence type="predicted"/>
<evidence type="ECO:0000313" key="3">
    <source>
        <dbReference type="Proteomes" id="UP001158045"/>
    </source>
</evidence>
<name>A0ABT6NCQ1_9FIRM</name>
<feature type="transmembrane region" description="Helical" evidence="1">
    <location>
        <begin position="111"/>
        <end position="132"/>
    </location>
</feature>
<keyword evidence="1" id="KW-0472">Membrane</keyword>
<feature type="transmembrane region" description="Helical" evidence="1">
    <location>
        <begin position="78"/>
        <end position="99"/>
    </location>
</feature>
<sequence>MAGLIYKDLVNLKAQAKVMGILIIVYGVIALTSDNTVMLGAMMSILAAMLPITAMAYDDKAKWDKYAMTMPVSRKDLVLSKYFLGGGFILIAFGLNVAFNLVVGIMAMEDIIPIALMLLGAGLFFMAVTLPLMFKFGVEKGRTAMFILIATPTVLVLLMSKLNIQMPSEAFLEMLPLILIVIAVLSLVLSTVLSISIYEKKEF</sequence>
<dbReference type="PANTHER" id="PTHR41309:SF2">
    <property type="entry name" value="MEMBRANE PROTEIN"/>
    <property type="match status" value="1"/>
</dbReference>
<evidence type="ECO:0000256" key="1">
    <source>
        <dbReference type="SAM" id="Phobius"/>
    </source>
</evidence>
<protein>
    <submittedName>
        <fullName evidence="2">ABC-2 transporter permease</fullName>
    </submittedName>
</protein>
<dbReference type="Proteomes" id="UP001158045">
    <property type="component" value="Unassembled WGS sequence"/>
</dbReference>
<gene>
    <name evidence="2" type="ORF">QE109_08575</name>
</gene>
<dbReference type="EMBL" id="JARYZI010000004">
    <property type="protein sequence ID" value="MDH8678200.1"/>
    <property type="molecule type" value="Genomic_DNA"/>
</dbReference>
<comment type="caution">
    <text evidence="2">The sequence shown here is derived from an EMBL/GenBank/DDBJ whole genome shotgun (WGS) entry which is preliminary data.</text>
</comment>
<evidence type="ECO:0000313" key="2">
    <source>
        <dbReference type="EMBL" id="MDH8678200.1"/>
    </source>
</evidence>
<keyword evidence="1" id="KW-0812">Transmembrane</keyword>
<accession>A0ABT6NCQ1</accession>
<dbReference type="InterPro" id="IPR025699">
    <property type="entry name" value="ABC2_memb-like"/>
</dbReference>
<keyword evidence="1" id="KW-1133">Transmembrane helix</keyword>
<organism evidence="2 3">
    <name type="scientific">Fusibacter bizertensis</name>
    <dbReference type="NCBI Taxonomy" id="1488331"/>
    <lineage>
        <taxon>Bacteria</taxon>
        <taxon>Bacillati</taxon>
        <taxon>Bacillota</taxon>
        <taxon>Clostridia</taxon>
        <taxon>Eubacteriales</taxon>
        <taxon>Eubacteriales Family XII. Incertae Sedis</taxon>
        <taxon>Fusibacter</taxon>
    </lineage>
</organism>
<feature type="transmembrane region" description="Helical" evidence="1">
    <location>
        <begin position="12"/>
        <end position="31"/>
    </location>
</feature>
<dbReference type="Pfam" id="PF13346">
    <property type="entry name" value="ABC2_membrane_5"/>
    <property type="match status" value="1"/>
</dbReference>
<keyword evidence="3" id="KW-1185">Reference proteome</keyword>
<feature type="transmembrane region" description="Helical" evidence="1">
    <location>
        <begin position="174"/>
        <end position="198"/>
    </location>
</feature>